<reference evidence="2" key="3">
    <citation type="submission" date="2021-01" db="EMBL/GenBank/DDBJ databases">
        <authorList>
            <consortium name="Genoscope - CEA"/>
            <person name="William W."/>
        </authorList>
    </citation>
    <scope>NUCLEOTIDE SEQUENCE</scope>
</reference>
<evidence type="ECO:0000313" key="4">
    <source>
        <dbReference type="Proteomes" id="UP000028999"/>
    </source>
</evidence>
<dbReference type="Gramene" id="CDY57684">
    <property type="protein sequence ID" value="CDY57684"/>
    <property type="gene ID" value="GSBRNA2T00022533001"/>
</dbReference>
<proteinExistence type="predicted"/>
<evidence type="ECO:0000313" key="3">
    <source>
        <dbReference type="EMBL" id="CDY57684.1"/>
    </source>
</evidence>
<feature type="domain" description="PROCT" evidence="1">
    <location>
        <begin position="1"/>
        <end position="51"/>
    </location>
</feature>
<dbReference type="STRING" id="3708.A0A078J4X5"/>
<dbReference type="OMA" id="HTARMKY"/>
<keyword evidence="4" id="KW-1185">Reference proteome</keyword>
<name>A0A078J4X5_BRANA</name>
<organism evidence="3 4">
    <name type="scientific">Brassica napus</name>
    <name type="common">Rape</name>
    <dbReference type="NCBI Taxonomy" id="3708"/>
    <lineage>
        <taxon>Eukaryota</taxon>
        <taxon>Viridiplantae</taxon>
        <taxon>Streptophyta</taxon>
        <taxon>Embryophyta</taxon>
        <taxon>Tracheophyta</taxon>
        <taxon>Spermatophyta</taxon>
        <taxon>Magnoliopsida</taxon>
        <taxon>eudicotyledons</taxon>
        <taxon>Gunneridae</taxon>
        <taxon>Pentapetalae</taxon>
        <taxon>rosids</taxon>
        <taxon>malvids</taxon>
        <taxon>Brassicales</taxon>
        <taxon>Brassicaceae</taxon>
        <taxon>Brassiceae</taxon>
        <taxon>Brassica</taxon>
    </lineage>
</organism>
<reference evidence="3 4" key="1">
    <citation type="journal article" date="2014" name="Science">
        <title>Plant genetics. Early allopolyploid evolution in the post-Neolithic Brassica napus oilseed genome.</title>
        <authorList>
            <person name="Chalhoub B."/>
            <person name="Denoeud F."/>
            <person name="Liu S."/>
            <person name="Parkin I.A."/>
            <person name="Tang H."/>
            <person name="Wang X."/>
            <person name="Chiquet J."/>
            <person name="Belcram H."/>
            <person name="Tong C."/>
            <person name="Samans B."/>
            <person name="Correa M."/>
            <person name="Da Silva C."/>
            <person name="Just J."/>
            <person name="Falentin C."/>
            <person name="Koh C.S."/>
            <person name="Le Clainche I."/>
            <person name="Bernard M."/>
            <person name="Bento P."/>
            <person name="Noel B."/>
            <person name="Labadie K."/>
            <person name="Alberti A."/>
            <person name="Charles M."/>
            <person name="Arnaud D."/>
            <person name="Guo H."/>
            <person name="Daviaud C."/>
            <person name="Alamery S."/>
            <person name="Jabbari K."/>
            <person name="Zhao M."/>
            <person name="Edger P.P."/>
            <person name="Chelaifa H."/>
            <person name="Tack D."/>
            <person name="Lassalle G."/>
            <person name="Mestiri I."/>
            <person name="Schnel N."/>
            <person name="Le Paslier M.C."/>
            <person name="Fan G."/>
            <person name="Renault V."/>
            <person name="Bayer P.E."/>
            <person name="Golicz A.A."/>
            <person name="Manoli S."/>
            <person name="Lee T.H."/>
            <person name="Thi V.H."/>
            <person name="Chalabi S."/>
            <person name="Hu Q."/>
            <person name="Fan C."/>
            <person name="Tollenaere R."/>
            <person name="Lu Y."/>
            <person name="Battail C."/>
            <person name="Shen J."/>
            <person name="Sidebottom C.H."/>
            <person name="Wang X."/>
            <person name="Canaguier A."/>
            <person name="Chauveau A."/>
            <person name="Berard A."/>
            <person name="Deniot G."/>
            <person name="Guan M."/>
            <person name="Liu Z."/>
            <person name="Sun F."/>
            <person name="Lim Y.P."/>
            <person name="Lyons E."/>
            <person name="Town C.D."/>
            <person name="Bancroft I."/>
            <person name="Wang X."/>
            <person name="Meng J."/>
            <person name="Ma J."/>
            <person name="Pires J.C."/>
            <person name="King G.J."/>
            <person name="Brunel D."/>
            <person name="Delourme R."/>
            <person name="Renard M."/>
            <person name="Aury J.M."/>
            <person name="Adams K.L."/>
            <person name="Batley J."/>
            <person name="Snowdon R.J."/>
            <person name="Tost J."/>
            <person name="Edwards D."/>
            <person name="Zhou Y."/>
            <person name="Hua W."/>
            <person name="Sharpe A.G."/>
            <person name="Paterson A.H."/>
            <person name="Guan C."/>
            <person name="Wincker P."/>
        </authorList>
    </citation>
    <scope>NUCLEOTIDE SEQUENCE [LARGE SCALE GENOMIC DNA]</scope>
    <source>
        <strain evidence="4">cv. Darmor-bzh</strain>
    </source>
</reference>
<dbReference type="EMBL" id="LK033596">
    <property type="protein sequence ID" value="CDY57684.1"/>
    <property type="molecule type" value="Genomic_DNA"/>
</dbReference>
<gene>
    <name evidence="3" type="primary">BnaA07g38260D</name>
    <name evidence="2" type="ORF">DARMORV10_A07P26500.1</name>
    <name evidence="3" type="ORF">GSBRNA2T00022533001</name>
</gene>
<dbReference type="Proteomes" id="UP001295469">
    <property type="component" value="Chromosome A07"/>
</dbReference>
<dbReference type="InterPro" id="IPR012984">
    <property type="entry name" value="PROCT"/>
</dbReference>
<reference evidence="3" key="2">
    <citation type="submission" date="2014-06" db="EMBL/GenBank/DDBJ databases">
        <authorList>
            <person name="Genoscope - CEA"/>
        </authorList>
    </citation>
    <scope>NUCLEOTIDE SEQUENCE</scope>
</reference>
<evidence type="ECO:0000313" key="2">
    <source>
        <dbReference type="EMBL" id="CAF2177122.1"/>
    </source>
</evidence>
<dbReference type="Gene3D" id="3.40.140.10">
    <property type="entry name" value="Cytidine Deaminase, domain 2"/>
    <property type="match status" value="1"/>
</dbReference>
<evidence type="ECO:0000259" key="1">
    <source>
        <dbReference type="Pfam" id="PF08084"/>
    </source>
</evidence>
<dbReference type="PaxDb" id="3708-A0A078J4X5"/>
<dbReference type="AlphaFoldDB" id="A0A078J4X5"/>
<sequence length="53" mass="6299">MGVKHTMSMKYSVKLGSPKEYYHEKYRPTDHFLELSNMEEADIAEEDREDNFA</sequence>
<dbReference type="Pfam" id="PF08084">
    <property type="entry name" value="PROCT"/>
    <property type="match status" value="1"/>
</dbReference>
<accession>A0A078J4X5</accession>
<dbReference type="Proteomes" id="UP000028999">
    <property type="component" value="Unassembled WGS sequence"/>
</dbReference>
<dbReference type="EMBL" id="HG994361">
    <property type="protein sequence ID" value="CAF2177122.1"/>
    <property type="molecule type" value="Genomic_DNA"/>
</dbReference>
<protein>
    <submittedName>
        <fullName evidence="2">(rape) hypothetical protein</fullName>
    </submittedName>
    <submittedName>
        <fullName evidence="3">BnaA07g38260D protein</fullName>
    </submittedName>
</protein>